<protein>
    <recommendedName>
        <fullName evidence="3">DUF4179 domain-containing protein</fullName>
    </recommendedName>
</protein>
<organism evidence="1 2">
    <name type="scientific">Roseburia inulinivorans</name>
    <dbReference type="NCBI Taxonomy" id="360807"/>
    <lineage>
        <taxon>Bacteria</taxon>
        <taxon>Bacillati</taxon>
        <taxon>Bacillota</taxon>
        <taxon>Clostridia</taxon>
        <taxon>Lachnospirales</taxon>
        <taxon>Lachnospiraceae</taxon>
        <taxon>Roseburia</taxon>
    </lineage>
</organism>
<proteinExistence type="predicted"/>
<accession>A0A0M6WWK7</accession>
<evidence type="ECO:0000313" key="2">
    <source>
        <dbReference type="Proteomes" id="UP000049828"/>
    </source>
</evidence>
<reference evidence="2" key="1">
    <citation type="submission" date="2015-05" db="EMBL/GenBank/DDBJ databases">
        <authorList>
            <consortium name="Pathogen Informatics"/>
        </authorList>
    </citation>
    <scope>NUCLEOTIDE SEQUENCE [LARGE SCALE GENOMIC DNA]</scope>
    <source>
        <strain evidence="2">L1-83</strain>
    </source>
</reference>
<dbReference type="RefSeq" id="WP_055040147.1">
    <property type="nucleotide sequence ID" value="NZ_CVRS01000092.1"/>
</dbReference>
<dbReference type="STRING" id="360807.ERS852392_00920"/>
<sequence length="322" mass="35903">MSKKVSEILNSDIQVPEIVQKKADIAFSQIQSEKETNMSKKNLKVTKLFAAMAACASIIIVASTTNNYLNRPQEEKETTVAEHTTTEKENMFTMKVMAAQAEVTAQKPVAIAQNDRFGYAINGDSDMNTASYKIDMPLYCEGENIESVTYSINKGYFEISENITDDFQSAVESGKPLDENSNGYLNPIFDDNGEIAMQQEVNDFVEYTVSYENQQKEGVWVTFCNDEIPFSDFDSIVEQKKKTQEEVAAAYQKLVDGVVITCTANYKDGTKKGVKINVGAAALTYEEIGMNVDGMTLQVEGEDKVELQPTDKRAVFMFELQP</sequence>
<name>A0A0M6WWK7_9FIRM</name>
<evidence type="ECO:0000313" key="1">
    <source>
        <dbReference type="EMBL" id="CRL41614.1"/>
    </source>
</evidence>
<evidence type="ECO:0008006" key="3">
    <source>
        <dbReference type="Google" id="ProtNLM"/>
    </source>
</evidence>
<keyword evidence="2" id="KW-1185">Reference proteome</keyword>
<dbReference type="EMBL" id="CVRS01000092">
    <property type="protein sequence ID" value="CRL41614.1"/>
    <property type="molecule type" value="Genomic_DNA"/>
</dbReference>
<dbReference type="Proteomes" id="UP000049828">
    <property type="component" value="Unassembled WGS sequence"/>
</dbReference>
<dbReference type="AlphaFoldDB" id="A0A0M6WWK7"/>
<gene>
    <name evidence="1" type="ORF">RIL183_06571</name>
</gene>
<dbReference type="OrthoDB" id="1970473at2"/>